<evidence type="ECO:0000256" key="1">
    <source>
        <dbReference type="SAM" id="Phobius"/>
    </source>
</evidence>
<name>A0A383D3B6_9ZZZZ</name>
<organism evidence="2">
    <name type="scientific">marine metagenome</name>
    <dbReference type="NCBI Taxonomy" id="408172"/>
    <lineage>
        <taxon>unclassified sequences</taxon>
        <taxon>metagenomes</taxon>
        <taxon>ecological metagenomes</taxon>
    </lineage>
</organism>
<reference evidence="2" key="1">
    <citation type="submission" date="2018-05" db="EMBL/GenBank/DDBJ databases">
        <authorList>
            <person name="Lanie J.A."/>
            <person name="Ng W.-L."/>
            <person name="Kazmierczak K.M."/>
            <person name="Andrzejewski T.M."/>
            <person name="Davidsen T.M."/>
            <person name="Wayne K.J."/>
            <person name="Tettelin H."/>
            <person name="Glass J.I."/>
            <person name="Rusch D."/>
            <person name="Podicherti R."/>
            <person name="Tsui H.-C.T."/>
            <person name="Winkler M.E."/>
        </authorList>
    </citation>
    <scope>NUCLEOTIDE SEQUENCE</scope>
</reference>
<evidence type="ECO:0000313" key="2">
    <source>
        <dbReference type="EMBL" id="SVE39036.1"/>
    </source>
</evidence>
<dbReference type="AlphaFoldDB" id="A0A383D3B6"/>
<proteinExistence type="predicted"/>
<keyword evidence="1" id="KW-1133">Transmembrane helix</keyword>
<keyword evidence="1" id="KW-0812">Transmembrane</keyword>
<accession>A0A383D3B6</accession>
<protein>
    <submittedName>
        <fullName evidence="2">Uncharacterized protein</fullName>
    </submittedName>
</protein>
<gene>
    <name evidence="2" type="ORF">METZ01_LOCUS491890</name>
</gene>
<feature type="non-terminal residue" evidence="2">
    <location>
        <position position="1"/>
    </location>
</feature>
<keyword evidence="1" id="KW-0472">Membrane</keyword>
<dbReference type="EMBL" id="UINC01214004">
    <property type="protein sequence ID" value="SVE39036.1"/>
    <property type="molecule type" value="Genomic_DNA"/>
</dbReference>
<sequence>GGVTGDGWLTLLLMISMNMTSINYWKEYLSKD</sequence>
<feature type="transmembrane region" description="Helical" evidence="1">
    <location>
        <begin position="6"/>
        <end position="25"/>
    </location>
</feature>